<feature type="transmembrane region" description="Helical" evidence="5">
    <location>
        <begin position="12"/>
        <end position="32"/>
    </location>
</feature>
<sequence length="480" mass="52352">MENHKQDAPQNGALVRSFGLKMAIIIVMSAIIGSGVFKKVAPMAEVLHKPWLVILAWVLSGVIILFGVFSIAELGTMFPRSGGPFAWLEEVYGKLVSFLYGWSCFTVIQTAAISSVAFVFAGALASFVPLPHLPAQMEAISIMGLTPFSNFGGKLVASLLIIILTIVNIRGTKKGGHVSLVFTFLITLAILIIVCLAFGSSVGSMGTLERVSELMPPEGFSFLTFITAMFIAMRHAFWGYEGWVALGFIGEELHAPKKNLPRAMIIGIVLIILLYALLNTAYLYVMPIDEMLAAVNVNENTIAAVVVVDKLVGSIGVYIVSGMILISTFGCTNATILLSSRIYYAMAGNGLFFKSVAKCHPTRNTPANSLVFQCVWGVILVFSGSFDMLTDLLIIAAFVFYGLIVLGVVILRIRKPEIPRPYKTWGYPMVPWVFLVFCGTLLVVSLIESPVKSLIGFCLIFSGLPFYYYWTKKGKQSQLS</sequence>
<dbReference type="InterPro" id="IPR050598">
    <property type="entry name" value="AminoAcid_Transporter"/>
</dbReference>
<dbReference type="GO" id="GO:0015179">
    <property type="term" value="F:L-amino acid transmembrane transporter activity"/>
    <property type="evidence" value="ECO:0007669"/>
    <property type="project" value="TreeGrafter"/>
</dbReference>
<dbReference type="Proteomes" id="UP000321291">
    <property type="component" value="Chromosome"/>
</dbReference>
<dbReference type="PANTHER" id="PTHR11785">
    <property type="entry name" value="AMINO ACID TRANSPORTER"/>
    <property type="match status" value="1"/>
</dbReference>
<dbReference type="PIRSF" id="PIRSF006060">
    <property type="entry name" value="AA_transporter"/>
    <property type="match status" value="1"/>
</dbReference>
<feature type="transmembrane region" description="Helical" evidence="5">
    <location>
        <begin position="148"/>
        <end position="167"/>
    </location>
</feature>
<dbReference type="KEGG" id="agi:FSB73_16460"/>
<protein>
    <submittedName>
        <fullName evidence="6">Amino acid permease</fullName>
    </submittedName>
</protein>
<feature type="transmembrane region" description="Helical" evidence="5">
    <location>
        <begin position="365"/>
        <end position="386"/>
    </location>
</feature>
<keyword evidence="2 5" id="KW-0812">Transmembrane</keyword>
<feature type="transmembrane region" description="Helical" evidence="5">
    <location>
        <begin position="425"/>
        <end position="447"/>
    </location>
</feature>
<keyword evidence="7" id="KW-1185">Reference proteome</keyword>
<dbReference type="AlphaFoldDB" id="A0A5B8VR05"/>
<accession>A0A5B8VR05</accession>
<keyword evidence="4 5" id="KW-0472">Membrane</keyword>
<comment type="subcellular location">
    <subcellularLocation>
        <location evidence="1">Membrane</location>
        <topology evidence="1">Multi-pass membrane protein</topology>
    </subcellularLocation>
</comment>
<feature type="transmembrane region" description="Helical" evidence="5">
    <location>
        <begin position="95"/>
        <end position="128"/>
    </location>
</feature>
<feature type="transmembrane region" description="Helical" evidence="5">
    <location>
        <begin position="453"/>
        <end position="470"/>
    </location>
</feature>
<organism evidence="6 7">
    <name type="scientific">Arachidicoccus ginsenosidivorans</name>
    <dbReference type="NCBI Taxonomy" id="496057"/>
    <lineage>
        <taxon>Bacteria</taxon>
        <taxon>Pseudomonadati</taxon>
        <taxon>Bacteroidota</taxon>
        <taxon>Chitinophagia</taxon>
        <taxon>Chitinophagales</taxon>
        <taxon>Chitinophagaceae</taxon>
        <taxon>Arachidicoccus</taxon>
    </lineage>
</organism>
<dbReference type="OrthoDB" id="9806937at2"/>
<evidence type="ECO:0000256" key="2">
    <source>
        <dbReference type="ARBA" id="ARBA00022692"/>
    </source>
</evidence>
<evidence type="ECO:0000256" key="3">
    <source>
        <dbReference type="ARBA" id="ARBA00022989"/>
    </source>
</evidence>
<evidence type="ECO:0000256" key="4">
    <source>
        <dbReference type="ARBA" id="ARBA00023136"/>
    </source>
</evidence>
<dbReference type="Gene3D" id="1.20.1740.10">
    <property type="entry name" value="Amino acid/polyamine transporter I"/>
    <property type="match status" value="1"/>
</dbReference>
<feature type="transmembrane region" description="Helical" evidence="5">
    <location>
        <begin position="263"/>
        <end position="285"/>
    </location>
</feature>
<evidence type="ECO:0000313" key="7">
    <source>
        <dbReference type="Proteomes" id="UP000321291"/>
    </source>
</evidence>
<feature type="transmembrane region" description="Helical" evidence="5">
    <location>
        <begin position="392"/>
        <end position="413"/>
    </location>
</feature>
<feature type="transmembrane region" description="Helical" evidence="5">
    <location>
        <begin position="52"/>
        <end position="74"/>
    </location>
</feature>
<gene>
    <name evidence="6" type="ORF">FSB73_16460</name>
</gene>
<reference evidence="6 7" key="1">
    <citation type="journal article" date="2017" name="Int. J. Syst. Evol. Microbiol.">
        <title>Arachidicoccus ginsenosidivorans sp. nov., with ginsenoside-converting activity isolated from ginseng cultivating soil.</title>
        <authorList>
            <person name="Siddiqi M.Z."/>
            <person name="Aslam Z."/>
            <person name="Im W.T."/>
        </authorList>
    </citation>
    <scope>NUCLEOTIDE SEQUENCE [LARGE SCALE GENOMIC DNA]</scope>
    <source>
        <strain evidence="6 7">Gsoil 809</strain>
    </source>
</reference>
<dbReference type="RefSeq" id="WP_146784637.1">
    <property type="nucleotide sequence ID" value="NZ_CP042434.1"/>
</dbReference>
<evidence type="ECO:0000256" key="1">
    <source>
        <dbReference type="ARBA" id="ARBA00004141"/>
    </source>
</evidence>
<feature type="transmembrane region" description="Helical" evidence="5">
    <location>
        <begin position="179"/>
        <end position="199"/>
    </location>
</feature>
<dbReference type="Pfam" id="PF13520">
    <property type="entry name" value="AA_permease_2"/>
    <property type="match status" value="1"/>
</dbReference>
<dbReference type="InterPro" id="IPR002293">
    <property type="entry name" value="AA/rel_permease1"/>
</dbReference>
<keyword evidence="3 5" id="KW-1133">Transmembrane helix</keyword>
<evidence type="ECO:0000313" key="6">
    <source>
        <dbReference type="EMBL" id="QEC73035.1"/>
    </source>
</evidence>
<name>A0A5B8VR05_9BACT</name>
<dbReference type="PANTHER" id="PTHR11785:SF512">
    <property type="entry name" value="SOBREMESA, ISOFORM B"/>
    <property type="match status" value="1"/>
</dbReference>
<evidence type="ECO:0000256" key="5">
    <source>
        <dbReference type="SAM" id="Phobius"/>
    </source>
</evidence>
<proteinExistence type="predicted"/>
<dbReference type="EMBL" id="CP042434">
    <property type="protein sequence ID" value="QEC73035.1"/>
    <property type="molecule type" value="Genomic_DNA"/>
</dbReference>
<dbReference type="GO" id="GO:0016020">
    <property type="term" value="C:membrane"/>
    <property type="evidence" value="ECO:0007669"/>
    <property type="project" value="UniProtKB-SubCell"/>
</dbReference>
<feature type="transmembrane region" description="Helical" evidence="5">
    <location>
        <begin position="219"/>
        <end position="237"/>
    </location>
</feature>
<feature type="transmembrane region" description="Helical" evidence="5">
    <location>
        <begin position="315"/>
        <end position="344"/>
    </location>
</feature>